<evidence type="ECO:0000313" key="1">
    <source>
        <dbReference type="EMBL" id="GAA3050605.1"/>
    </source>
</evidence>
<sequence length="502" mass="54885">MSGPTLVTSPAPGAGPLLEIIDTLLTEAMLAGQQAAAMQFRRMSPPSVAYQRRRNRVLLTLTVPAEEEIGLRFAADLPFVVSGPAAHAGAPFAGYTTRWPQHTPSRWVSELFVRWQISGPGEEGEEDREQAEGRRVALIDRLLRAALWHCVSTDAQDAVPAAVRLIVELAATGQVADVSAAGDAVALLLRAAGEDTVSAGALARVFTGEALPASPEQWVSGPLDWPEEPVHVLSRPAQRALNWLLTYLHTRLDQVRAAHDFDSWATALAGVTCAGIACLSGLRHAVDRLPLGLRTVRAQFEELHADFPTLWTALELAGMAEAVDYTRRLAEGFRRRGDTDGSRFARERALLPQSLTNAPQVPQEWLRPSWRTVTALVDPWPMLRRVDDPAAYRTTPTSEKEVWAHLARGPRRPDLRALTETLDRYPWLDFAHGLRAETYAAEGDVESALSALVPALVLAPEQAAGWHLLGRLLDRQGHTAAAGAALRTCRTVERMQDQLHEA</sequence>
<keyword evidence="2" id="KW-1185">Reference proteome</keyword>
<reference evidence="2" key="1">
    <citation type="journal article" date="2019" name="Int. J. Syst. Evol. Microbiol.">
        <title>The Global Catalogue of Microorganisms (GCM) 10K type strain sequencing project: providing services to taxonomists for standard genome sequencing and annotation.</title>
        <authorList>
            <consortium name="The Broad Institute Genomics Platform"/>
            <consortium name="The Broad Institute Genome Sequencing Center for Infectious Disease"/>
            <person name="Wu L."/>
            <person name="Ma J."/>
        </authorList>
    </citation>
    <scope>NUCLEOTIDE SEQUENCE [LARGE SCALE GENOMIC DNA]</scope>
    <source>
        <strain evidence="2">JCM 9091</strain>
    </source>
</reference>
<dbReference type="SUPFAM" id="SSF48452">
    <property type="entry name" value="TPR-like"/>
    <property type="match status" value="1"/>
</dbReference>
<evidence type="ECO:0008006" key="3">
    <source>
        <dbReference type="Google" id="ProtNLM"/>
    </source>
</evidence>
<comment type="caution">
    <text evidence="1">The sequence shown here is derived from an EMBL/GenBank/DDBJ whole genome shotgun (WGS) entry which is preliminary data.</text>
</comment>
<dbReference type="InterPro" id="IPR011990">
    <property type="entry name" value="TPR-like_helical_dom_sf"/>
</dbReference>
<dbReference type="Gene3D" id="1.25.40.10">
    <property type="entry name" value="Tetratricopeptide repeat domain"/>
    <property type="match status" value="1"/>
</dbReference>
<organism evidence="1 2">
    <name type="scientific">Streptomyces glomeratus</name>
    <dbReference type="NCBI Taxonomy" id="284452"/>
    <lineage>
        <taxon>Bacteria</taxon>
        <taxon>Bacillati</taxon>
        <taxon>Actinomycetota</taxon>
        <taxon>Actinomycetes</taxon>
        <taxon>Kitasatosporales</taxon>
        <taxon>Streptomycetaceae</taxon>
        <taxon>Streptomyces</taxon>
    </lineage>
</organism>
<gene>
    <name evidence="1" type="ORF">GCM10010448_37100</name>
</gene>
<dbReference type="RefSeq" id="WP_234516631.1">
    <property type="nucleotide sequence ID" value="NZ_BAAAUF010000030.1"/>
</dbReference>
<protein>
    <recommendedName>
        <fullName evidence="3">Tetratricopeptide repeat protein</fullName>
    </recommendedName>
</protein>
<accession>A0ABP6LQY9</accession>
<evidence type="ECO:0000313" key="2">
    <source>
        <dbReference type="Proteomes" id="UP001501532"/>
    </source>
</evidence>
<name>A0ABP6LQY9_9ACTN</name>
<dbReference type="Proteomes" id="UP001501532">
    <property type="component" value="Unassembled WGS sequence"/>
</dbReference>
<dbReference type="EMBL" id="BAAAUF010000030">
    <property type="protein sequence ID" value="GAA3050605.1"/>
    <property type="molecule type" value="Genomic_DNA"/>
</dbReference>
<proteinExistence type="predicted"/>